<feature type="domain" description="Tyrosine-protein phosphatase" evidence="3">
    <location>
        <begin position="14"/>
        <end position="155"/>
    </location>
</feature>
<keyword evidence="6" id="KW-1185">Reference proteome</keyword>
<dbReference type="PANTHER" id="PTHR46377">
    <property type="entry name" value="DUAL SPECIFICITY PROTEIN PHOSPHATASE 19"/>
    <property type="match status" value="1"/>
</dbReference>
<protein>
    <recommendedName>
        <fullName evidence="7">Protein-tyrosine-phosphatase</fullName>
    </recommendedName>
</protein>
<keyword evidence="1" id="KW-0378">Hydrolase</keyword>
<comment type="caution">
    <text evidence="5">The sequence shown here is derived from an EMBL/GenBank/DDBJ whole genome shotgun (WGS) entry which is preliminary data.</text>
</comment>
<evidence type="ECO:0000313" key="6">
    <source>
        <dbReference type="Proteomes" id="UP001162131"/>
    </source>
</evidence>
<dbReference type="PROSITE" id="PS00383">
    <property type="entry name" value="TYR_PHOSPHATASE_1"/>
    <property type="match status" value="1"/>
</dbReference>
<dbReference type="SUPFAM" id="SSF52799">
    <property type="entry name" value="(Phosphotyrosine protein) phosphatases II"/>
    <property type="match status" value="1"/>
</dbReference>
<dbReference type="EMBL" id="CAJZBQ010000023">
    <property type="protein sequence ID" value="CAG9319753.1"/>
    <property type="molecule type" value="Genomic_DNA"/>
</dbReference>
<dbReference type="SMART" id="SM00195">
    <property type="entry name" value="DSPc"/>
    <property type="match status" value="1"/>
</dbReference>
<dbReference type="InterPro" id="IPR000340">
    <property type="entry name" value="Dual-sp_phosphatase_cat-dom"/>
</dbReference>
<dbReference type="InterPro" id="IPR020422">
    <property type="entry name" value="TYR_PHOSPHATASE_DUAL_dom"/>
</dbReference>
<feature type="domain" description="Tyrosine specific protein phosphatases" evidence="4">
    <location>
        <begin position="76"/>
        <end position="133"/>
    </location>
</feature>
<dbReference type="CDD" id="cd14498">
    <property type="entry name" value="DSP"/>
    <property type="match status" value="1"/>
</dbReference>
<dbReference type="Gene3D" id="3.90.190.10">
    <property type="entry name" value="Protein tyrosine phosphatase superfamily"/>
    <property type="match status" value="1"/>
</dbReference>
<dbReference type="Proteomes" id="UP001162131">
    <property type="component" value="Unassembled WGS sequence"/>
</dbReference>
<evidence type="ECO:0000259" key="4">
    <source>
        <dbReference type="PROSITE" id="PS50056"/>
    </source>
</evidence>
<dbReference type="InterPro" id="IPR000387">
    <property type="entry name" value="Tyr_Pase_dom"/>
</dbReference>
<dbReference type="PROSITE" id="PS50054">
    <property type="entry name" value="TYR_PHOSPHATASE_DUAL"/>
    <property type="match status" value="1"/>
</dbReference>
<organism evidence="5 6">
    <name type="scientific">Blepharisma stoltei</name>
    <dbReference type="NCBI Taxonomy" id="1481888"/>
    <lineage>
        <taxon>Eukaryota</taxon>
        <taxon>Sar</taxon>
        <taxon>Alveolata</taxon>
        <taxon>Ciliophora</taxon>
        <taxon>Postciliodesmatophora</taxon>
        <taxon>Heterotrichea</taxon>
        <taxon>Heterotrichida</taxon>
        <taxon>Blepharismidae</taxon>
        <taxon>Blepharisma</taxon>
    </lineage>
</organism>
<dbReference type="Pfam" id="PF00782">
    <property type="entry name" value="DSPc"/>
    <property type="match status" value="1"/>
</dbReference>
<name>A0AAU9J717_9CILI</name>
<evidence type="ECO:0000313" key="5">
    <source>
        <dbReference type="EMBL" id="CAG9319753.1"/>
    </source>
</evidence>
<dbReference type="GO" id="GO:0008579">
    <property type="term" value="F:JUN kinase phosphatase activity"/>
    <property type="evidence" value="ECO:0007669"/>
    <property type="project" value="TreeGrafter"/>
</dbReference>
<dbReference type="InterPro" id="IPR016130">
    <property type="entry name" value="Tyr_Pase_AS"/>
</dbReference>
<evidence type="ECO:0008006" key="7">
    <source>
        <dbReference type="Google" id="ProtNLM"/>
    </source>
</evidence>
<evidence type="ECO:0000256" key="1">
    <source>
        <dbReference type="ARBA" id="ARBA00022801"/>
    </source>
</evidence>
<reference evidence="5" key="1">
    <citation type="submission" date="2021-09" db="EMBL/GenBank/DDBJ databases">
        <authorList>
            <consortium name="AG Swart"/>
            <person name="Singh M."/>
            <person name="Singh A."/>
            <person name="Seah K."/>
            <person name="Emmerich C."/>
        </authorList>
    </citation>
    <scope>NUCLEOTIDE SEQUENCE</scope>
    <source>
        <strain evidence="5">ATCC30299</strain>
    </source>
</reference>
<dbReference type="AlphaFoldDB" id="A0AAU9J717"/>
<keyword evidence="2" id="KW-0904">Protein phosphatase</keyword>
<evidence type="ECO:0000259" key="3">
    <source>
        <dbReference type="PROSITE" id="PS50054"/>
    </source>
</evidence>
<dbReference type="PANTHER" id="PTHR46377:SF1">
    <property type="entry name" value="DUAL SPECIFICITY PROTEIN PHOSPHATASE 19"/>
    <property type="match status" value="1"/>
</dbReference>
<sequence length="159" mass="17955">MVDQYRIGRAFHTKIHQINDYLFIGSRSALDDAQLLQSLNIKKVLQLLDFEIPADDPSIEIHYIHLEDNPDSSIIEILPDCIKYIHDAVMSQTQILVHCNAGVSRSGAIVTAYIMASQLLSFDKALEYVQEKRACVDPNEGFTAQLRNCDPRDLALILL</sequence>
<proteinExistence type="predicted"/>
<dbReference type="PROSITE" id="PS50056">
    <property type="entry name" value="TYR_PHOSPHATASE_2"/>
    <property type="match status" value="1"/>
</dbReference>
<gene>
    <name evidence="5" type="ORF">BSTOLATCC_MIC24301</name>
</gene>
<accession>A0AAU9J717</accession>
<dbReference type="GO" id="GO:0005737">
    <property type="term" value="C:cytoplasm"/>
    <property type="evidence" value="ECO:0007669"/>
    <property type="project" value="TreeGrafter"/>
</dbReference>
<evidence type="ECO:0000256" key="2">
    <source>
        <dbReference type="ARBA" id="ARBA00022912"/>
    </source>
</evidence>
<dbReference type="InterPro" id="IPR029021">
    <property type="entry name" value="Prot-tyrosine_phosphatase-like"/>
</dbReference>